<protein>
    <submittedName>
        <fullName evidence="2">Uncharacterized protein</fullName>
    </submittedName>
</protein>
<accession>A0A6A7BYJ5</accession>
<dbReference type="GO" id="GO:0005739">
    <property type="term" value="C:mitochondrion"/>
    <property type="evidence" value="ECO:0007669"/>
    <property type="project" value="TreeGrafter"/>
</dbReference>
<dbReference type="InterPro" id="IPR018811">
    <property type="entry name" value="MRX11"/>
</dbReference>
<dbReference type="OrthoDB" id="5580261at2759"/>
<feature type="region of interest" description="Disordered" evidence="1">
    <location>
        <begin position="110"/>
        <end position="152"/>
    </location>
</feature>
<name>A0A6A7BYJ5_9PEZI</name>
<dbReference type="EMBL" id="MU005989">
    <property type="protein sequence ID" value="KAF2859779.1"/>
    <property type="molecule type" value="Genomic_DNA"/>
</dbReference>
<dbReference type="PANTHER" id="PTHR28002">
    <property type="entry name" value="MIOREX COMPLEX COMPONENT 11"/>
    <property type="match status" value="1"/>
</dbReference>
<dbReference type="Proteomes" id="UP000799421">
    <property type="component" value="Unassembled WGS sequence"/>
</dbReference>
<evidence type="ECO:0000313" key="2">
    <source>
        <dbReference type="EMBL" id="KAF2859779.1"/>
    </source>
</evidence>
<sequence>MSRHLQTLTHRLPPRLQRYTKPLLTAPKSHITAFLVLHEVTAIIPLFALAGTFHYSGWVPDVGGEWVEQGIRKWRRVLGRKGWISENEEGGGAGVGGEIGGGTSPVLEGMTVDGGGTSQGNGPTTLSSTPTGGDVDGGGIPPADGGEAGGGSSTLELAPKLVLEFATAWAITKVLLPVRLAASLYATPGLVRAVGVVRGRVRKRMGR</sequence>
<reference evidence="2" key="1">
    <citation type="journal article" date="2020" name="Stud. Mycol.">
        <title>101 Dothideomycetes genomes: a test case for predicting lifestyles and emergence of pathogens.</title>
        <authorList>
            <person name="Haridas S."/>
            <person name="Albert R."/>
            <person name="Binder M."/>
            <person name="Bloem J."/>
            <person name="Labutti K."/>
            <person name="Salamov A."/>
            <person name="Andreopoulos B."/>
            <person name="Baker S."/>
            <person name="Barry K."/>
            <person name="Bills G."/>
            <person name="Bluhm B."/>
            <person name="Cannon C."/>
            <person name="Castanera R."/>
            <person name="Culley D."/>
            <person name="Daum C."/>
            <person name="Ezra D."/>
            <person name="Gonzalez J."/>
            <person name="Henrissat B."/>
            <person name="Kuo A."/>
            <person name="Liang C."/>
            <person name="Lipzen A."/>
            <person name="Lutzoni F."/>
            <person name="Magnuson J."/>
            <person name="Mondo S."/>
            <person name="Nolan M."/>
            <person name="Ohm R."/>
            <person name="Pangilinan J."/>
            <person name="Park H.-J."/>
            <person name="Ramirez L."/>
            <person name="Alfaro M."/>
            <person name="Sun H."/>
            <person name="Tritt A."/>
            <person name="Yoshinaga Y."/>
            <person name="Zwiers L.-H."/>
            <person name="Turgeon B."/>
            <person name="Goodwin S."/>
            <person name="Spatafora J."/>
            <person name="Crous P."/>
            <person name="Grigoriev I."/>
        </authorList>
    </citation>
    <scope>NUCLEOTIDE SEQUENCE</scope>
    <source>
        <strain evidence="2">CBS 480.64</strain>
    </source>
</reference>
<keyword evidence="3" id="KW-1185">Reference proteome</keyword>
<dbReference type="PANTHER" id="PTHR28002:SF1">
    <property type="entry name" value="MIOREX COMPLEX COMPONENT 11"/>
    <property type="match status" value="1"/>
</dbReference>
<dbReference type="AlphaFoldDB" id="A0A6A7BYJ5"/>
<feature type="compositionally biased region" description="Gly residues" evidence="1">
    <location>
        <begin position="134"/>
        <end position="152"/>
    </location>
</feature>
<organism evidence="2 3">
    <name type="scientific">Piedraia hortae CBS 480.64</name>
    <dbReference type="NCBI Taxonomy" id="1314780"/>
    <lineage>
        <taxon>Eukaryota</taxon>
        <taxon>Fungi</taxon>
        <taxon>Dikarya</taxon>
        <taxon>Ascomycota</taxon>
        <taxon>Pezizomycotina</taxon>
        <taxon>Dothideomycetes</taxon>
        <taxon>Dothideomycetidae</taxon>
        <taxon>Capnodiales</taxon>
        <taxon>Piedraiaceae</taxon>
        <taxon>Piedraia</taxon>
    </lineage>
</organism>
<dbReference type="Pfam" id="PF10306">
    <property type="entry name" value="FLILHELTA"/>
    <property type="match status" value="1"/>
</dbReference>
<gene>
    <name evidence="2" type="ORF">K470DRAFT_258624</name>
</gene>
<evidence type="ECO:0000313" key="3">
    <source>
        <dbReference type="Proteomes" id="UP000799421"/>
    </source>
</evidence>
<feature type="compositionally biased region" description="Low complexity" evidence="1">
    <location>
        <begin position="120"/>
        <end position="133"/>
    </location>
</feature>
<evidence type="ECO:0000256" key="1">
    <source>
        <dbReference type="SAM" id="MobiDB-lite"/>
    </source>
</evidence>
<proteinExistence type="predicted"/>